<dbReference type="EMBL" id="KM198330">
    <property type="protein sequence ID" value="AKF16263.1"/>
    <property type="molecule type" value="Genomic_DNA"/>
</dbReference>
<geneLocation type="plasmid" evidence="2">
    <name>unnamed</name>
</geneLocation>
<organism evidence="1">
    <name type="scientific">Salmonella enteritidis</name>
    <dbReference type="NCBI Taxonomy" id="149539"/>
    <lineage>
        <taxon>Bacteria</taxon>
        <taxon>Pseudomonadati</taxon>
        <taxon>Pseudomonadota</taxon>
        <taxon>Gammaproteobacteria</taxon>
        <taxon>Enterobacterales</taxon>
        <taxon>Enterobacteriaceae</taxon>
        <taxon>Salmonella</taxon>
    </lineage>
</organism>
<name>A0A1B0REV5_SALEN</name>
<gene>
    <name evidence="1" type="ORF">pDGSE139_061</name>
</gene>
<dbReference type="AlphaFoldDB" id="A0A1B0REV5"/>
<evidence type="ECO:0000313" key="2">
    <source>
        <dbReference type="EMBL" id="AQT23806.1"/>
    </source>
</evidence>
<reference evidence="1" key="1">
    <citation type="submission" date="2014-07" db="EMBL/GenBank/DDBJ databases">
        <title>High prevalence of clonal-related extended-spectrum cephalosporin-resistant Salmonella enterica serovar Enteritidis in Republic of Korea: a microbiological, molecular, and epidemiological study.</title>
        <authorList>
            <person name="Kim J.S."/>
            <person name="Jeon S.-E."/>
            <person name="Kim S.-J."/>
            <person name="Lee D.-Y."/>
            <person name="Chung G.T."/>
            <person name="Yoo C.-K."/>
            <person name="Kim J."/>
        </authorList>
    </citation>
    <scope>NUCLEOTIDE SEQUENCE</scope>
    <source>
        <strain evidence="1">DG1009139</strain>
        <plasmid evidence="1">pDGSE139</plasmid>
    </source>
</reference>
<reference evidence="2" key="2">
    <citation type="submission" date="2016-12" db="EMBL/GenBank/DDBJ databases">
        <title>Fusion of virulence plasmid pSEN and IncHI2 resistance plasmid in Salmonella enteritidis.</title>
        <authorList>
            <person name="Wong M.H."/>
            <person name="Chen S."/>
        </authorList>
    </citation>
    <scope>NUCLEOTIDE SEQUENCE</scope>
    <source>
        <strain evidence="2">SE380</strain>
        <plasmid evidence="2">unnamed</plasmid>
    </source>
</reference>
<evidence type="ECO:0000313" key="1">
    <source>
        <dbReference type="EMBL" id="AKF16263.1"/>
    </source>
</evidence>
<keyword evidence="1" id="KW-0614">Plasmid</keyword>
<sequence>MAQFTINNKHQIPVKRFPFILKFFWRKNDISRRSQRNSETAITMVLR</sequence>
<accession>A0A1B0REV5</accession>
<proteinExistence type="predicted"/>
<protein>
    <submittedName>
        <fullName evidence="1">Uncharacterized protein</fullName>
    </submittedName>
</protein>
<dbReference type="EMBL" id="KY401053">
    <property type="protein sequence ID" value="AQT23806.1"/>
    <property type="molecule type" value="Genomic_DNA"/>
</dbReference>
<geneLocation type="plasmid" evidence="1">
    <name>pDGSE139</name>
</geneLocation>